<dbReference type="RefSeq" id="WP_390198170.1">
    <property type="nucleotide sequence ID" value="NZ_JBHMEP010000025.1"/>
</dbReference>
<organism evidence="1 2">
    <name type="scientific">Vibrio olivae</name>
    <dbReference type="NCBI Taxonomy" id="1243002"/>
    <lineage>
        <taxon>Bacteria</taxon>
        <taxon>Pseudomonadati</taxon>
        <taxon>Pseudomonadota</taxon>
        <taxon>Gammaproteobacteria</taxon>
        <taxon>Vibrionales</taxon>
        <taxon>Vibrionaceae</taxon>
        <taxon>Vibrio</taxon>
    </lineage>
</organism>
<proteinExistence type="predicted"/>
<keyword evidence="2" id="KW-1185">Reference proteome</keyword>
<accession>A0ABV5HU79</accession>
<sequence>MKIQVELNLEDVFDEAIYNEVTLKEEFTRSVRLDVIRELKEKFKNELMGKISNPISGKLEDIARESIIDLIKNASEKKYKFRIDYMGEELTVDELIRGRIKKIVDDNIETMISSRAKSFVDELRKRYDMAFATFIVDNMRKQNMLKEDKIAELLKDNPNEK</sequence>
<dbReference type="Proteomes" id="UP001589645">
    <property type="component" value="Unassembled WGS sequence"/>
</dbReference>
<evidence type="ECO:0000313" key="2">
    <source>
        <dbReference type="Proteomes" id="UP001589645"/>
    </source>
</evidence>
<reference evidence="1 2" key="1">
    <citation type="submission" date="2024-09" db="EMBL/GenBank/DDBJ databases">
        <authorList>
            <person name="Sun Q."/>
            <person name="Mori K."/>
        </authorList>
    </citation>
    <scope>NUCLEOTIDE SEQUENCE [LARGE SCALE GENOMIC DNA]</scope>
    <source>
        <strain evidence="1 2">CECT 8064</strain>
    </source>
</reference>
<evidence type="ECO:0008006" key="3">
    <source>
        <dbReference type="Google" id="ProtNLM"/>
    </source>
</evidence>
<comment type="caution">
    <text evidence="1">The sequence shown here is derived from an EMBL/GenBank/DDBJ whole genome shotgun (WGS) entry which is preliminary data.</text>
</comment>
<evidence type="ECO:0000313" key="1">
    <source>
        <dbReference type="EMBL" id="MFB9137827.1"/>
    </source>
</evidence>
<dbReference type="EMBL" id="JBHMEP010000025">
    <property type="protein sequence ID" value="MFB9137827.1"/>
    <property type="molecule type" value="Genomic_DNA"/>
</dbReference>
<gene>
    <name evidence="1" type="ORF">ACFFUV_23030</name>
</gene>
<name>A0ABV5HU79_9VIBR</name>
<protein>
    <recommendedName>
        <fullName evidence="3">Trigger factor C-terminal domain-containing protein</fullName>
    </recommendedName>
</protein>